<name>A0A927H973_9BACL</name>
<dbReference type="InterPro" id="IPR025673">
    <property type="entry name" value="PCYCGC"/>
</dbReference>
<dbReference type="AlphaFoldDB" id="A0A927H973"/>
<protein>
    <submittedName>
        <fullName evidence="1">Uncharacterized protein</fullName>
    </submittedName>
</protein>
<gene>
    <name evidence="1" type="ORF">IDH41_30045</name>
</gene>
<proteinExistence type="predicted"/>
<sequence>MMKRQRLSPEETSMREAEERKASRLRGWMYAMLLAFAVITLLTACGLSGEDGGGETHLHGSETWETTGSYDELPGFLADYTPHTGDLYKAVHDHADIMSGITCYCGCADGVAVETPHDSLLRCYVAEHPADEGAVTWTNHSTSCGICKKEMEEVIALSKQDKTAEEIGAAIDAAYKPKK</sequence>
<evidence type="ECO:0000313" key="2">
    <source>
        <dbReference type="Proteomes" id="UP000632125"/>
    </source>
</evidence>
<dbReference type="Proteomes" id="UP000632125">
    <property type="component" value="Unassembled WGS sequence"/>
</dbReference>
<organism evidence="1 2">
    <name type="scientific">Paenibacillus arenilitoris</name>
    <dbReference type="NCBI Taxonomy" id="2772299"/>
    <lineage>
        <taxon>Bacteria</taxon>
        <taxon>Bacillati</taxon>
        <taxon>Bacillota</taxon>
        <taxon>Bacilli</taxon>
        <taxon>Bacillales</taxon>
        <taxon>Paenibacillaceae</taxon>
        <taxon>Paenibacillus</taxon>
    </lineage>
</organism>
<dbReference type="EMBL" id="JACXIY010000060">
    <property type="protein sequence ID" value="MBD2872810.1"/>
    <property type="molecule type" value="Genomic_DNA"/>
</dbReference>
<comment type="caution">
    <text evidence="1">The sequence shown here is derived from an EMBL/GenBank/DDBJ whole genome shotgun (WGS) entry which is preliminary data.</text>
</comment>
<dbReference type="Pfam" id="PF13798">
    <property type="entry name" value="PCYCGC"/>
    <property type="match status" value="1"/>
</dbReference>
<accession>A0A927H973</accession>
<dbReference type="RefSeq" id="WP_190867846.1">
    <property type="nucleotide sequence ID" value="NZ_JACXIY010000060.1"/>
</dbReference>
<evidence type="ECO:0000313" key="1">
    <source>
        <dbReference type="EMBL" id="MBD2872810.1"/>
    </source>
</evidence>
<keyword evidence="2" id="KW-1185">Reference proteome</keyword>
<reference evidence="1" key="1">
    <citation type="submission" date="2020-09" db="EMBL/GenBank/DDBJ databases">
        <title>A novel bacterium of genus Paenibacillus, isolated from South China Sea.</title>
        <authorList>
            <person name="Huang H."/>
            <person name="Mo K."/>
            <person name="Hu Y."/>
        </authorList>
    </citation>
    <scope>NUCLEOTIDE SEQUENCE</scope>
    <source>
        <strain evidence="1">IB182493</strain>
    </source>
</reference>